<protein>
    <recommendedName>
        <fullName evidence="11">ZF-HD dimerization-type domain-containing protein</fullName>
    </recommendedName>
</protein>
<evidence type="ECO:0000256" key="8">
    <source>
        <dbReference type="ARBA" id="ARBA00023163"/>
    </source>
</evidence>
<feature type="compositionally biased region" description="Low complexity" evidence="10">
    <location>
        <begin position="65"/>
        <end position="74"/>
    </location>
</feature>
<dbReference type="PROSITE" id="PS51523">
    <property type="entry name" value="ZF_HD_DIMER"/>
    <property type="match status" value="1"/>
</dbReference>
<evidence type="ECO:0000256" key="4">
    <source>
        <dbReference type="ARBA" id="ARBA00022833"/>
    </source>
</evidence>
<sequence length="329" mass="35575">MEASGGGRGGGAGRSEPLGFNNGAGASLFGATENHHHETLTEPIETFDRPNDYTATSSPSSNPDPVSFAFGSASSPPPPSMTSPRSRPAKPRPSPVRYRECLRNHAASTGGSVLDGCGEFMPSGEEGTIGALRCAACDCHRNFHRKESFSASAYGTSTASLAVVPVQLSPPPPAPILHYHHHGHLGTTARSSKPPYNSVTIVPPVSVAFGGGGTESSSEDLNLFRPNNNSTDNNGHHYFGSSSSKSSMKRFRTKFSQEQKDRMMEFAEKIGWRIQRQFEDDIERFCAEAGVRRQVFKVWMHNNKNATRSSSKQQQTPSTAGHDHSREED</sequence>
<keyword evidence="9" id="KW-0539">Nucleus</keyword>
<dbReference type="InterPro" id="IPR006456">
    <property type="entry name" value="ZF_HD_homeobox_Cys/His_dimer"/>
</dbReference>
<keyword evidence="2" id="KW-0479">Metal-binding</keyword>
<keyword evidence="5" id="KW-0805">Transcription regulation</keyword>
<comment type="subcellular location">
    <subcellularLocation>
        <location evidence="1">Nucleus</location>
    </subcellularLocation>
</comment>
<evidence type="ECO:0000256" key="6">
    <source>
        <dbReference type="ARBA" id="ARBA00023125"/>
    </source>
</evidence>
<reference evidence="12 13" key="1">
    <citation type="journal article" date="2023" name="Hortic Res">
        <title>Pangenome of water caltrop reveals structural variations and asymmetric subgenome divergence after allopolyploidization.</title>
        <authorList>
            <person name="Zhang X."/>
            <person name="Chen Y."/>
            <person name="Wang L."/>
            <person name="Yuan Y."/>
            <person name="Fang M."/>
            <person name="Shi L."/>
            <person name="Lu R."/>
            <person name="Comes H.P."/>
            <person name="Ma Y."/>
            <person name="Chen Y."/>
            <person name="Huang G."/>
            <person name="Zhou Y."/>
            <person name="Zheng Z."/>
            <person name="Qiu Y."/>
        </authorList>
    </citation>
    <scope>NUCLEOTIDE SEQUENCE [LARGE SCALE GENOMIC DNA]</scope>
    <source>
        <strain evidence="12">F231</strain>
    </source>
</reference>
<dbReference type="SUPFAM" id="SSF46689">
    <property type="entry name" value="Homeodomain-like"/>
    <property type="match status" value="1"/>
</dbReference>
<dbReference type="Pfam" id="PF04770">
    <property type="entry name" value="ZF-HD_dimer"/>
    <property type="match status" value="1"/>
</dbReference>
<evidence type="ECO:0000256" key="5">
    <source>
        <dbReference type="ARBA" id="ARBA00023015"/>
    </source>
</evidence>
<accession>A0AAN7RBG8</accession>
<dbReference type="InterPro" id="IPR009057">
    <property type="entry name" value="Homeodomain-like_sf"/>
</dbReference>
<dbReference type="AlphaFoldDB" id="A0AAN7RBG8"/>
<feature type="compositionally biased region" description="Basic and acidic residues" evidence="10">
    <location>
        <begin position="33"/>
        <end position="51"/>
    </location>
</feature>
<evidence type="ECO:0000256" key="7">
    <source>
        <dbReference type="ARBA" id="ARBA00023155"/>
    </source>
</evidence>
<keyword evidence="6" id="KW-0238">DNA-binding</keyword>
<dbReference type="PANTHER" id="PTHR31948">
    <property type="entry name" value="ZINC-FINGER HOMEODOMAIN PROTEIN 2"/>
    <property type="match status" value="1"/>
</dbReference>
<feature type="region of interest" description="Disordered" evidence="10">
    <location>
        <begin position="304"/>
        <end position="329"/>
    </location>
</feature>
<evidence type="ECO:0000256" key="2">
    <source>
        <dbReference type="ARBA" id="ARBA00022723"/>
    </source>
</evidence>
<feature type="region of interest" description="Disordered" evidence="10">
    <location>
        <begin position="1"/>
        <end position="95"/>
    </location>
</feature>
<dbReference type="GO" id="GO:0003700">
    <property type="term" value="F:DNA-binding transcription factor activity"/>
    <property type="evidence" value="ECO:0007669"/>
    <property type="project" value="TreeGrafter"/>
</dbReference>
<dbReference type="NCBIfam" id="TIGR01565">
    <property type="entry name" value="homeo_ZF_HD"/>
    <property type="match status" value="1"/>
</dbReference>
<evidence type="ECO:0000256" key="9">
    <source>
        <dbReference type="ARBA" id="ARBA00023242"/>
    </source>
</evidence>
<evidence type="ECO:0000256" key="10">
    <source>
        <dbReference type="SAM" id="MobiDB-lite"/>
    </source>
</evidence>
<evidence type="ECO:0000313" key="12">
    <source>
        <dbReference type="EMBL" id="KAK4795275.1"/>
    </source>
</evidence>
<gene>
    <name evidence="12" type="ORF">SAY86_013269</name>
</gene>
<keyword evidence="7" id="KW-0371">Homeobox</keyword>
<evidence type="ECO:0000313" key="13">
    <source>
        <dbReference type="Proteomes" id="UP001346149"/>
    </source>
</evidence>
<dbReference type="GO" id="GO:0005634">
    <property type="term" value="C:nucleus"/>
    <property type="evidence" value="ECO:0007669"/>
    <property type="project" value="UniProtKB-SubCell"/>
</dbReference>
<evidence type="ECO:0000256" key="3">
    <source>
        <dbReference type="ARBA" id="ARBA00022771"/>
    </source>
</evidence>
<dbReference type="FunFam" id="1.10.10.60:FF:000257">
    <property type="entry name" value="Zinc-finger homeodomain protein 2"/>
    <property type="match status" value="1"/>
</dbReference>
<dbReference type="Proteomes" id="UP001346149">
    <property type="component" value="Unassembled WGS sequence"/>
</dbReference>
<dbReference type="Gene3D" id="1.10.10.60">
    <property type="entry name" value="Homeodomain-like"/>
    <property type="match status" value="1"/>
</dbReference>
<feature type="compositionally biased region" description="Gly residues" evidence="10">
    <location>
        <begin position="1"/>
        <end position="13"/>
    </location>
</feature>
<keyword evidence="4" id="KW-0862">Zinc</keyword>
<keyword evidence="8" id="KW-0804">Transcription</keyword>
<dbReference type="InterPro" id="IPR006455">
    <property type="entry name" value="Homeodomain_ZF_HD"/>
</dbReference>
<feature type="compositionally biased region" description="Polar residues" evidence="10">
    <location>
        <begin position="53"/>
        <end position="64"/>
    </location>
</feature>
<organism evidence="12 13">
    <name type="scientific">Trapa natans</name>
    <name type="common">Water chestnut</name>
    <dbReference type="NCBI Taxonomy" id="22666"/>
    <lineage>
        <taxon>Eukaryota</taxon>
        <taxon>Viridiplantae</taxon>
        <taxon>Streptophyta</taxon>
        <taxon>Embryophyta</taxon>
        <taxon>Tracheophyta</taxon>
        <taxon>Spermatophyta</taxon>
        <taxon>Magnoliopsida</taxon>
        <taxon>eudicotyledons</taxon>
        <taxon>Gunneridae</taxon>
        <taxon>Pentapetalae</taxon>
        <taxon>rosids</taxon>
        <taxon>malvids</taxon>
        <taxon>Myrtales</taxon>
        <taxon>Lythraceae</taxon>
        <taxon>Trapa</taxon>
    </lineage>
</organism>
<evidence type="ECO:0000256" key="1">
    <source>
        <dbReference type="ARBA" id="ARBA00004123"/>
    </source>
</evidence>
<keyword evidence="3" id="KW-0863">Zinc-finger</keyword>
<dbReference type="GO" id="GO:0050793">
    <property type="term" value="P:regulation of developmental process"/>
    <property type="evidence" value="ECO:0007669"/>
    <property type="project" value="TreeGrafter"/>
</dbReference>
<dbReference type="NCBIfam" id="TIGR01566">
    <property type="entry name" value="ZF_HD_prot_N"/>
    <property type="match status" value="1"/>
</dbReference>
<proteinExistence type="predicted"/>
<dbReference type="EMBL" id="JAXQNO010000007">
    <property type="protein sequence ID" value="KAK4795275.1"/>
    <property type="molecule type" value="Genomic_DNA"/>
</dbReference>
<keyword evidence="13" id="KW-1185">Reference proteome</keyword>
<feature type="compositionally biased region" description="Polar residues" evidence="10">
    <location>
        <begin position="304"/>
        <end position="319"/>
    </location>
</feature>
<dbReference type="GO" id="GO:0008270">
    <property type="term" value="F:zinc ion binding"/>
    <property type="evidence" value="ECO:0007669"/>
    <property type="project" value="UniProtKB-KW"/>
</dbReference>
<feature type="domain" description="ZF-HD dimerization-type" evidence="11">
    <location>
        <begin position="98"/>
        <end position="147"/>
    </location>
</feature>
<dbReference type="GO" id="GO:0000976">
    <property type="term" value="F:transcription cis-regulatory region binding"/>
    <property type="evidence" value="ECO:0007669"/>
    <property type="project" value="TreeGrafter"/>
</dbReference>
<comment type="caution">
    <text evidence="12">The sequence shown here is derived from an EMBL/GenBank/DDBJ whole genome shotgun (WGS) entry which is preliminary data.</text>
</comment>
<name>A0AAN7RBG8_TRANT</name>
<dbReference type="PANTHER" id="PTHR31948:SF60">
    <property type="entry name" value="ZINC-FINGER HOMEODOMAIN PROTEIN 5"/>
    <property type="match status" value="1"/>
</dbReference>
<evidence type="ECO:0000259" key="11">
    <source>
        <dbReference type="PROSITE" id="PS51523"/>
    </source>
</evidence>